<comment type="caution">
    <text evidence="1">The sequence shown here is derived from an EMBL/GenBank/DDBJ whole genome shotgun (WGS) entry which is preliminary data.</text>
</comment>
<dbReference type="EMBL" id="BPLQ01008052">
    <property type="protein sequence ID" value="GIY34277.1"/>
    <property type="molecule type" value="Genomic_DNA"/>
</dbReference>
<dbReference type="AlphaFoldDB" id="A0AAV4SPD6"/>
<evidence type="ECO:0000313" key="2">
    <source>
        <dbReference type="Proteomes" id="UP001054837"/>
    </source>
</evidence>
<gene>
    <name evidence="1" type="ORF">CDAR_467601</name>
</gene>
<evidence type="ECO:0000313" key="1">
    <source>
        <dbReference type="EMBL" id="GIY34277.1"/>
    </source>
</evidence>
<reference evidence="1 2" key="1">
    <citation type="submission" date="2021-06" db="EMBL/GenBank/DDBJ databases">
        <title>Caerostris darwini draft genome.</title>
        <authorList>
            <person name="Kono N."/>
            <person name="Arakawa K."/>
        </authorList>
    </citation>
    <scope>NUCLEOTIDE SEQUENCE [LARGE SCALE GENOMIC DNA]</scope>
</reference>
<sequence>MNQKKRKLSFSIVSETIESSTFLERNGHLLQIISSFESPNEILRRSEDELPKDGVKSPKRLNLLPFLVKNGHLLQIIFFFERRNEIVRRGEDVLPKDGVMGTFSSPPSIVDVPFRMI</sequence>
<organism evidence="1 2">
    <name type="scientific">Caerostris darwini</name>
    <dbReference type="NCBI Taxonomy" id="1538125"/>
    <lineage>
        <taxon>Eukaryota</taxon>
        <taxon>Metazoa</taxon>
        <taxon>Ecdysozoa</taxon>
        <taxon>Arthropoda</taxon>
        <taxon>Chelicerata</taxon>
        <taxon>Arachnida</taxon>
        <taxon>Araneae</taxon>
        <taxon>Araneomorphae</taxon>
        <taxon>Entelegynae</taxon>
        <taxon>Araneoidea</taxon>
        <taxon>Araneidae</taxon>
        <taxon>Caerostris</taxon>
    </lineage>
</organism>
<name>A0AAV4SPD6_9ARAC</name>
<protein>
    <submittedName>
        <fullName evidence="1">Uncharacterized protein</fullName>
    </submittedName>
</protein>
<keyword evidence="2" id="KW-1185">Reference proteome</keyword>
<proteinExistence type="predicted"/>
<dbReference type="Proteomes" id="UP001054837">
    <property type="component" value="Unassembled WGS sequence"/>
</dbReference>
<accession>A0AAV4SPD6</accession>